<dbReference type="OrthoDB" id="326821at2759"/>
<evidence type="ECO:0000313" key="1">
    <source>
        <dbReference type="EMBL" id="OMJ66690.1"/>
    </source>
</evidence>
<dbReference type="AlphaFoldDB" id="A0A1R2AQK8"/>
<gene>
    <name evidence="1" type="ORF">SteCoe_36382</name>
</gene>
<organism evidence="1 2">
    <name type="scientific">Stentor coeruleus</name>
    <dbReference type="NCBI Taxonomy" id="5963"/>
    <lineage>
        <taxon>Eukaryota</taxon>
        <taxon>Sar</taxon>
        <taxon>Alveolata</taxon>
        <taxon>Ciliophora</taxon>
        <taxon>Postciliodesmatophora</taxon>
        <taxon>Heterotrichea</taxon>
        <taxon>Heterotrichida</taxon>
        <taxon>Stentoridae</taxon>
        <taxon>Stentor</taxon>
    </lineage>
</organism>
<dbReference type="Proteomes" id="UP000187209">
    <property type="component" value="Unassembled WGS sequence"/>
</dbReference>
<name>A0A1R2AQK8_9CILI</name>
<proteinExistence type="predicted"/>
<protein>
    <submittedName>
        <fullName evidence="1">Uncharacterized protein</fullName>
    </submittedName>
</protein>
<accession>A0A1R2AQK8</accession>
<comment type="caution">
    <text evidence="1">The sequence shown here is derived from an EMBL/GenBank/DDBJ whole genome shotgun (WGS) entry which is preliminary data.</text>
</comment>
<sequence length="286" mass="33447">MGCCNASEKVVSSQLKEGLDLDQLDSEKALEEITERVIKALKDFEQKVLKRITPEKPRGTIEFEQIIRYSLQETYKNFEAQFLQEPKSQEIKVEYKKYRLYLLSKCKSKEAYFRYLNDCYSFEQNLSLKNLIVNRFCSKQIDYIQAIETYQKMARGTYTIEGLEDVHEMLQLEDKESMLKKIEIKSEEIKKGLEENRIQLERIECKPLLPINAEYNDDLCLLSIDEEPARMVSAMSDTESPALYEHYDKNSLRAELISNESQNDLLFTLKPQKITASFSHKSLLNA</sequence>
<dbReference type="EMBL" id="MPUH01001656">
    <property type="protein sequence ID" value="OMJ66690.1"/>
    <property type="molecule type" value="Genomic_DNA"/>
</dbReference>
<evidence type="ECO:0000313" key="2">
    <source>
        <dbReference type="Proteomes" id="UP000187209"/>
    </source>
</evidence>
<reference evidence="1 2" key="1">
    <citation type="submission" date="2016-11" db="EMBL/GenBank/DDBJ databases">
        <title>The macronuclear genome of Stentor coeruleus: a giant cell with tiny introns.</title>
        <authorList>
            <person name="Slabodnick M."/>
            <person name="Ruby J.G."/>
            <person name="Reiff S.B."/>
            <person name="Swart E.C."/>
            <person name="Gosai S."/>
            <person name="Prabakaran S."/>
            <person name="Witkowska E."/>
            <person name="Larue G.E."/>
            <person name="Fisher S."/>
            <person name="Freeman R.M."/>
            <person name="Gunawardena J."/>
            <person name="Chu W."/>
            <person name="Stover N.A."/>
            <person name="Gregory B.D."/>
            <person name="Nowacki M."/>
            <person name="Derisi J."/>
            <person name="Roy S.W."/>
            <person name="Marshall W.F."/>
            <person name="Sood P."/>
        </authorList>
    </citation>
    <scope>NUCLEOTIDE SEQUENCE [LARGE SCALE GENOMIC DNA]</scope>
    <source>
        <strain evidence="1">WM001</strain>
    </source>
</reference>
<keyword evidence="2" id="KW-1185">Reference proteome</keyword>